<dbReference type="Pfam" id="PF15561">
    <property type="entry name" value="Imm15"/>
    <property type="match status" value="1"/>
</dbReference>
<dbReference type="Proteomes" id="UP001379444">
    <property type="component" value="Chromosome"/>
</dbReference>
<dbReference type="EMBL" id="CP125967">
    <property type="protein sequence ID" value="WWO40054.1"/>
    <property type="molecule type" value="Genomic_DNA"/>
</dbReference>
<dbReference type="RefSeq" id="WP_264495965.1">
    <property type="nucleotide sequence ID" value="NZ_CP109947.1"/>
</dbReference>
<organism evidence="1 2">
    <name type="scientific">Pectobacterium cacticida</name>
    <dbReference type="NCBI Taxonomy" id="69221"/>
    <lineage>
        <taxon>Bacteria</taxon>
        <taxon>Pseudomonadati</taxon>
        <taxon>Pseudomonadota</taxon>
        <taxon>Gammaproteobacteria</taxon>
        <taxon>Enterobacterales</taxon>
        <taxon>Pectobacteriaceae</taxon>
        <taxon>Pectobacterium</taxon>
    </lineage>
</organism>
<evidence type="ECO:0000313" key="1">
    <source>
        <dbReference type="EMBL" id="WWO40054.1"/>
    </source>
</evidence>
<evidence type="ECO:0000313" key="2">
    <source>
        <dbReference type="Proteomes" id="UP001379444"/>
    </source>
</evidence>
<keyword evidence="2" id="KW-1185">Reference proteome</keyword>
<accession>A0ABZ2GH90</accession>
<sequence>MKNEFDAELEFLMEKEELNNSSLYLRHYQDFEEIPLFSRFENISFLDSLSFDEKNKILIKKGIELIDNILDLVKGTLSGSDFCDYFLCLTLTDIDDCHEINCFTPNLFISRRKTWLLHHLNLIQKNTAEENLIQEYLNSMEMKGYTVLVSSSYSEDNKRIYIMRKVLNN</sequence>
<proteinExistence type="predicted"/>
<protein>
    <submittedName>
        <fullName evidence="1">Imm15 family immunity protein</fullName>
    </submittedName>
</protein>
<dbReference type="InterPro" id="IPR028264">
    <property type="entry name" value="Imm15"/>
</dbReference>
<gene>
    <name evidence="1" type="ORF">QNA12_08910</name>
</gene>
<name>A0ABZ2GH90_9GAMM</name>
<reference evidence="1 2" key="1">
    <citation type="journal article" date="2024" name="Front. Plant Sci.">
        <title>Comprehensive phenomic and genomic studies of the species, Pectobacterium cacticida and proposal for reclassification as Alcorniella cacticida comb. nov.</title>
        <authorList>
            <person name="Jonca J."/>
            <person name="Pirhonen M."/>
            <person name="Waleron M.M."/>
            <person name="Gawor J."/>
            <person name="Mrozik A."/>
            <person name="Smoktunowicz M."/>
            <person name="Waleron K."/>
            <person name="Waleron M."/>
        </authorList>
    </citation>
    <scope>NUCLEOTIDE SEQUENCE [LARGE SCALE GENOMIC DNA]</scope>
    <source>
        <strain evidence="1 2">DPMP6</strain>
    </source>
</reference>